<dbReference type="AlphaFoldDB" id="A0ABD5XXG5"/>
<evidence type="ECO:0000313" key="1">
    <source>
        <dbReference type="EMBL" id="MFC7138208.1"/>
    </source>
</evidence>
<gene>
    <name evidence="1" type="ORF">ACFQRB_20505</name>
</gene>
<accession>A0ABD5XXG5</accession>
<name>A0ABD5XXG5_9EURY</name>
<comment type="caution">
    <text evidence="1">The sequence shown here is derived from an EMBL/GenBank/DDBJ whole genome shotgun (WGS) entry which is preliminary data.</text>
</comment>
<keyword evidence="2" id="KW-1185">Reference proteome</keyword>
<evidence type="ECO:0000313" key="2">
    <source>
        <dbReference type="Proteomes" id="UP001596368"/>
    </source>
</evidence>
<protein>
    <submittedName>
        <fullName evidence="1">Uncharacterized protein</fullName>
    </submittedName>
</protein>
<sequence>METKLLEELRDGLVVLEVPLDPLGEVVADLDGSGHRVDTGGFGT</sequence>
<reference evidence="1 2" key="1">
    <citation type="journal article" date="2019" name="Int. J. Syst. Evol. Microbiol.">
        <title>The Global Catalogue of Microorganisms (GCM) 10K type strain sequencing project: providing services to taxonomists for standard genome sequencing and annotation.</title>
        <authorList>
            <consortium name="The Broad Institute Genomics Platform"/>
            <consortium name="The Broad Institute Genome Sequencing Center for Infectious Disease"/>
            <person name="Wu L."/>
            <person name="Ma J."/>
        </authorList>
    </citation>
    <scope>NUCLEOTIDE SEQUENCE [LARGE SCALE GENOMIC DNA]</scope>
    <source>
        <strain evidence="1 2">DT92</strain>
    </source>
</reference>
<dbReference type="EMBL" id="JBHSZG010000009">
    <property type="protein sequence ID" value="MFC7138208.1"/>
    <property type="molecule type" value="Genomic_DNA"/>
</dbReference>
<organism evidence="1 2">
    <name type="scientific">Halobaculum litoreum</name>
    <dbReference type="NCBI Taxonomy" id="3031998"/>
    <lineage>
        <taxon>Archaea</taxon>
        <taxon>Methanobacteriati</taxon>
        <taxon>Methanobacteriota</taxon>
        <taxon>Stenosarchaea group</taxon>
        <taxon>Halobacteria</taxon>
        <taxon>Halobacteriales</taxon>
        <taxon>Haloferacaceae</taxon>
        <taxon>Halobaculum</taxon>
    </lineage>
</organism>
<dbReference type="Proteomes" id="UP001596368">
    <property type="component" value="Unassembled WGS sequence"/>
</dbReference>
<proteinExistence type="predicted"/>